<feature type="transmembrane region" description="Helical" evidence="1">
    <location>
        <begin position="36"/>
        <end position="66"/>
    </location>
</feature>
<sequence length="121" mass="12360">MAFGESLSRLGAGAVRIVRQRLELAALDVEEELLRLAAVLVIAIAGVLLAVLAAAALSGALVVLLWGRAPVLALLGVGLAFAAAAAACAWRAVLALRAKPPFLRATLDELARDSAAMEPAP</sequence>
<keyword evidence="1" id="KW-0472">Membrane</keyword>
<dbReference type="Proteomes" id="UP000651050">
    <property type="component" value="Unassembled WGS sequence"/>
</dbReference>
<reference evidence="2" key="1">
    <citation type="submission" date="2020-11" db="EMBL/GenBank/DDBJ databases">
        <title>Bacterial whole genome sequence for Caenimonas sp. DR4.4.</title>
        <authorList>
            <person name="Le V."/>
            <person name="Ko S.-R."/>
            <person name="Ahn C.-Y."/>
            <person name="Oh H.-M."/>
        </authorList>
    </citation>
    <scope>NUCLEOTIDE SEQUENCE</scope>
    <source>
        <strain evidence="2">DR4.4</strain>
    </source>
</reference>
<organism evidence="2 3">
    <name type="scientific">Caenimonas aquaedulcis</name>
    <dbReference type="NCBI Taxonomy" id="2793270"/>
    <lineage>
        <taxon>Bacteria</taxon>
        <taxon>Pseudomonadati</taxon>
        <taxon>Pseudomonadota</taxon>
        <taxon>Betaproteobacteria</taxon>
        <taxon>Burkholderiales</taxon>
        <taxon>Comamonadaceae</taxon>
        <taxon>Caenimonas</taxon>
    </lineage>
</organism>
<evidence type="ECO:0000256" key="1">
    <source>
        <dbReference type="SAM" id="Phobius"/>
    </source>
</evidence>
<dbReference type="Pfam" id="PF07332">
    <property type="entry name" value="Phage_holin_3_6"/>
    <property type="match status" value="1"/>
</dbReference>
<proteinExistence type="predicted"/>
<evidence type="ECO:0000313" key="2">
    <source>
        <dbReference type="EMBL" id="MBG9390207.1"/>
    </source>
</evidence>
<dbReference type="RefSeq" id="WP_196987959.1">
    <property type="nucleotide sequence ID" value="NZ_JADWYS010000001.1"/>
</dbReference>
<keyword evidence="3" id="KW-1185">Reference proteome</keyword>
<protein>
    <submittedName>
        <fullName evidence="2">Phage holin family protein</fullName>
    </submittedName>
</protein>
<dbReference type="InterPro" id="IPR009937">
    <property type="entry name" value="Phage_holin_3_6"/>
</dbReference>
<dbReference type="AlphaFoldDB" id="A0A931H870"/>
<gene>
    <name evidence="2" type="ORF">I5803_19410</name>
</gene>
<feature type="transmembrane region" description="Helical" evidence="1">
    <location>
        <begin position="72"/>
        <end position="94"/>
    </location>
</feature>
<name>A0A931H870_9BURK</name>
<comment type="caution">
    <text evidence="2">The sequence shown here is derived from an EMBL/GenBank/DDBJ whole genome shotgun (WGS) entry which is preliminary data.</text>
</comment>
<accession>A0A931H870</accession>
<keyword evidence="1" id="KW-0812">Transmembrane</keyword>
<keyword evidence="1" id="KW-1133">Transmembrane helix</keyword>
<evidence type="ECO:0000313" key="3">
    <source>
        <dbReference type="Proteomes" id="UP000651050"/>
    </source>
</evidence>
<dbReference type="EMBL" id="JADWYS010000001">
    <property type="protein sequence ID" value="MBG9390207.1"/>
    <property type="molecule type" value="Genomic_DNA"/>
</dbReference>